<name>A0A0U5HDT3_ASPCI</name>
<sequence>MSDAVNSVVIHYPKPEKIQEFRDLVLRVKNTFKHFPGNPYHHAFEVGTGEDVEIVIFEKHKDQESLDRIHQSSDFKEITELAGQLIRQPPRLIQGAPLPGFEGNSKTAAAAFLVDSQWV</sequence>
<reference evidence="3" key="1">
    <citation type="journal article" date="2016" name="Genome Announc.">
        <title>Draft genome sequences of fungus Aspergillus calidoustus.</title>
        <authorList>
            <person name="Horn F."/>
            <person name="Linde J."/>
            <person name="Mattern D.J."/>
            <person name="Walther G."/>
            <person name="Guthke R."/>
            <person name="Scherlach K."/>
            <person name="Martin K."/>
            <person name="Brakhage A.A."/>
            <person name="Petzke L."/>
            <person name="Valiante V."/>
        </authorList>
    </citation>
    <scope>NUCLEOTIDE SEQUENCE [LARGE SCALE GENOMIC DNA]</scope>
    <source>
        <strain evidence="3">SF006504</strain>
    </source>
</reference>
<dbReference type="Pfam" id="PF03992">
    <property type="entry name" value="ABM"/>
    <property type="match status" value="1"/>
</dbReference>
<dbReference type="Proteomes" id="UP000054771">
    <property type="component" value="Unassembled WGS sequence"/>
</dbReference>
<protein>
    <recommendedName>
        <fullName evidence="1">ABM domain-containing protein</fullName>
    </recommendedName>
</protein>
<dbReference type="AlphaFoldDB" id="A0A0U5HDT3"/>
<organism evidence="2 3">
    <name type="scientific">Aspergillus calidoustus</name>
    <dbReference type="NCBI Taxonomy" id="454130"/>
    <lineage>
        <taxon>Eukaryota</taxon>
        <taxon>Fungi</taxon>
        <taxon>Dikarya</taxon>
        <taxon>Ascomycota</taxon>
        <taxon>Pezizomycotina</taxon>
        <taxon>Eurotiomycetes</taxon>
        <taxon>Eurotiomycetidae</taxon>
        <taxon>Eurotiales</taxon>
        <taxon>Aspergillaceae</taxon>
        <taxon>Aspergillus</taxon>
        <taxon>Aspergillus subgen. Nidulantes</taxon>
    </lineage>
</organism>
<dbReference type="OrthoDB" id="10011777at2759"/>
<accession>A0A0U5HDT3</accession>
<dbReference type="InterPro" id="IPR011008">
    <property type="entry name" value="Dimeric_a/b-barrel"/>
</dbReference>
<dbReference type="Gene3D" id="3.30.70.100">
    <property type="match status" value="1"/>
</dbReference>
<evidence type="ECO:0000259" key="1">
    <source>
        <dbReference type="Pfam" id="PF03992"/>
    </source>
</evidence>
<gene>
    <name evidence="2" type="ORF">ASPCAL01870</name>
</gene>
<proteinExistence type="predicted"/>
<evidence type="ECO:0000313" key="3">
    <source>
        <dbReference type="Proteomes" id="UP000054771"/>
    </source>
</evidence>
<dbReference type="EMBL" id="CDMC01000002">
    <property type="protein sequence ID" value="CEN59420.1"/>
    <property type="molecule type" value="Genomic_DNA"/>
</dbReference>
<keyword evidence="3" id="KW-1185">Reference proteome</keyword>
<feature type="domain" description="ABM" evidence="1">
    <location>
        <begin position="13"/>
        <end position="78"/>
    </location>
</feature>
<dbReference type="SUPFAM" id="SSF54909">
    <property type="entry name" value="Dimeric alpha+beta barrel"/>
    <property type="match status" value="1"/>
</dbReference>
<dbReference type="InterPro" id="IPR007138">
    <property type="entry name" value="ABM_dom"/>
</dbReference>
<evidence type="ECO:0000313" key="2">
    <source>
        <dbReference type="EMBL" id="CEN59420.1"/>
    </source>
</evidence>